<proteinExistence type="predicted"/>
<organism evidence="1">
    <name type="scientific">Microbacterium sp. A8/3-1</name>
    <dbReference type="NCBI Taxonomy" id="3160749"/>
    <lineage>
        <taxon>Bacteria</taxon>
        <taxon>Bacillati</taxon>
        <taxon>Actinomycetota</taxon>
        <taxon>Actinomycetes</taxon>
        <taxon>Micrococcales</taxon>
        <taxon>Microbacteriaceae</taxon>
        <taxon>Microbacterium</taxon>
    </lineage>
</organism>
<name>A0AAU7VXW1_9MICO</name>
<sequence>MLFSLTGASGAGKSTVLAHLARVAWSEPIRCVEFDSIGVPAGADTAWRHGAIEHWVRQAVEAEAAGEHMLLCGQVPQGELLAAPSADRLEGIAVCMLHCTPATRSERLLARGEDPAAIVHHNRFGEWFLGHTLDPTYMPDVIRVDSSVPMVWERWADWGSGDPRWAAEVIETDDLSPSEVAGAVEQWVQGELATRVHR</sequence>
<protein>
    <submittedName>
        <fullName evidence="1">Uncharacterized protein</fullName>
    </submittedName>
</protein>
<dbReference type="InterPro" id="IPR027417">
    <property type="entry name" value="P-loop_NTPase"/>
</dbReference>
<gene>
    <name evidence="1" type="ORF">ABS642_03990</name>
</gene>
<dbReference type="Gene3D" id="3.40.50.300">
    <property type="entry name" value="P-loop containing nucleotide triphosphate hydrolases"/>
    <property type="match status" value="1"/>
</dbReference>
<dbReference type="AlphaFoldDB" id="A0AAU7VXW1"/>
<dbReference type="SUPFAM" id="SSF52540">
    <property type="entry name" value="P-loop containing nucleoside triphosphate hydrolases"/>
    <property type="match status" value="1"/>
</dbReference>
<reference evidence="1" key="1">
    <citation type="submission" date="2024-06" db="EMBL/GenBank/DDBJ databases">
        <title>Draft genome sequence of Microbacterium sp. strain A8/3-1, isolated from Oxytropis tragacanthoides Fisch. ex DC. Root nodules in the Altai region of Russia.</title>
        <authorList>
            <person name="Sazanova A."/>
            <person name="Guro P."/>
            <person name="Kuznetsova I."/>
            <person name="Belimov A."/>
            <person name="Safronova V."/>
        </authorList>
    </citation>
    <scope>NUCLEOTIDE SEQUENCE</scope>
    <source>
        <strain evidence="1">A8/3-1</strain>
    </source>
</reference>
<dbReference type="RefSeq" id="WP_350352336.1">
    <property type="nucleotide sequence ID" value="NZ_CP158357.1"/>
</dbReference>
<evidence type="ECO:0000313" key="1">
    <source>
        <dbReference type="EMBL" id="XBX79261.1"/>
    </source>
</evidence>
<accession>A0AAU7VXW1</accession>
<dbReference type="EMBL" id="CP158357">
    <property type="protein sequence ID" value="XBX79261.1"/>
    <property type="molecule type" value="Genomic_DNA"/>
</dbReference>